<gene>
    <name evidence="1" type="ORF">KDA_36840</name>
</gene>
<protein>
    <submittedName>
        <fullName evidence="1">Uncharacterized protein</fullName>
    </submittedName>
</protein>
<dbReference type="AlphaFoldDB" id="A0A402BA73"/>
<reference evidence="2" key="1">
    <citation type="submission" date="2018-12" db="EMBL/GenBank/DDBJ databases">
        <title>Tengunoibacter tsumagoiensis gen. nov., sp. nov., Dictyobacter kobayashii sp. nov., D. alpinus sp. nov., and D. joshuensis sp. nov. and description of Dictyobacteraceae fam. nov. within the order Ktedonobacterales isolated from Tengu-no-mugimeshi.</title>
        <authorList>
            <person name="Wang C.M."/>
            <person name="Zheng Y."/>
            <person name="Sakai Y."/>
            <person name="Toyoda A."/>
            <person name="Minakuchi Y."/>
            <person name="Abe K."/>
            <person name="Yokota A."/>
            <person name="Yabe S."/>
        </authorList>
    </citation>
    <scope>NUCLEOTIDE SEQUENCE [LARGE SCALE GENOMIC DNA]</scope>
    <source>
        <strain evidence="2">Uno16</strain>
    </source>
</reference>
<accession>A0A402BA73</accession>
<evidence type="ECO:0000313" key="2">
    <source>
        <dbReference type="Proteomes" id="UP000287171"/>
    </source>
</evidence>
<sequence length="61" mass="6848">MDVYQFLAEREQAGASSSANKAINDHASGDNRTQWWAVTLAHVQAPVYDYDHRLLAPYLSP</sequence>
<dbReference type="EMBL" id="BIFT01000001">
    <property type="protein sequence ID" value="GCE28200.1"/>
    <property type="molecule type" value="Genomic_DNA"/>
</dbReference>
<evidence type="ECO:0000313" key="1">
    <source>
        <dbReference type="EMBL" id="GCE28200.1"/>
    </source>
</evidence>
<organism evidence="1 2">
    <name type="scientific">Dictyobacter alpinus</name>
    <dbReference type="NCBI Taxonomy" id="2014873"/>
    <lineage>
        <taxon>Bacteria</taxon>
        <taxon>Bacillati</taxon>
        <taxon>Chloroflexota</taxon>
        <taxon>Ktedonobacteria</taxon>
        <taxon>Ktedonobacterales</taxon>
        <taxon>Dictyobacteraceae</taxon>
        <taxon>Dictyobacter</taxon>
    </lineage>
</organism>
<proteinExistence type="predicted"/>
<dbReference type="Proteomes" id="UP000287171">
    <property type="component" value="Unassembled WGS sequence"/>
</dbReference>
<name>A0A402BA73_9CHLR</name>
<keyword evidence="2" id="KW-1185">Reference proteome</keyword>
<comment type="caution">
    <text evidence="1">The sequence shown here is derived from an EMBL/GenBank/DDBJ whole genome shotgun (WGS) entry which is preliminary data.</text>
</comment>
<dbReference type="RefSeq" id="WP_126628448.1">
    <property type="nucleotide sequence ID" value="NZ_BIFT01000001.1"/>
</dbReference>